<keyword evidence="3" id="KW-1185">Reference proteome</keyword>
<dbReference type="Proteomes" id="UP000180254">
    <property type="component" value="Unassembled WGS sequence"/>
</dbReference>
<comment type="caution">
    <text evidence="2">The sequence shown here is derived from an EMBL/GenBank/DDBJ whole genome shotgun (WGS) entry which is preliminary data.</text>
</comment>
<feature type="transmembrane region" description="Helical" evidence="1">
    <location>
        <begin position="15"/>
        <end position="32"/>
    </location>
</feature>
<keyword evidence="1" id="KW-0472">Membrane</keyword>
<dbReference type="InterPro" id="IPR007395">
    <property type="entry name" value="Zn_peptidase_2"/>
</dbReference>
<dbReference type="Pfam" id="PF04298">
    <property type="entry name" value="Zn_peptidase_2"/>
    <property type="match status" value="1"/>
</dbReference>
<keyword evidence="1" id="KW-1133">Transmembrane helix</keyword>
<feature type="transmembrane region" description="Helical" evidence="1">
    <location>
        <begin position="138"/>
        <end position="167"/>
    </location>
</feature>
<dbReference type="AlphaFoldDB" id="A0A1S1V7R6"/>
<evidence type="ECO:0000313" key="2">
    <source>
        <dbReference type="EMBL" id="OHW62641.1"/>
    </source>
</evidence>
<evidence type="ECO:0000256" key="1">
    <source>
        <dbReference type="SAM" id="Phobius"/>
    </source>
</evidence>
<organism evidence="2 3">
    <name type="scientific">Andreesenia angusta</name>
    <dbReference type="NCBI Taxonomy" id="39480"/>
    <lineage>
        <taxon>Bacteria</taxon>
        <taxon>Bacillati</taxon>
        <taxon>Bacillota</taxon>
        <taxon>Tissierellia</taxon>
        <taxon>Tissierellales</taxon>
        <taxon>Gottschalkiaceae</taxon>
        <taxon>Andreesenia</taxon>
    </lineage>
</organism>
<dbReference type="EMBL" id="MKIE01000003">
    <property type="protein sequence ID" value="OHW62641.1"/>
    <property type="molecule type" value="Genomic_DNA"/>
</dbReference>
<sequence length="231" mass="25190">MINPYGFYGGLNIEYFFLLLAIGLSMVAQFKVQSTFNRYLKQRSLSGLTGFETARRILDRNGLYNVQIEMVGGKLSDHYDPRSKVLRLSRDVYSGNSVASIGVAAHEVGHAIQHAEAYAPLKIRNAIVPVVNFGSKSVFLLIMAGIVLQMSSLISLGVLAFMGIVIFQLVTLPVEFDASSRAIKNLKNGIITAEEESSVKKVLGAAAMTYVTAALVSIAQLVRLMGLSRRD</sequence>
<dbReference type="OrthoDB" id="9784298at2"/>
<feature type="transmembrane region" description="Helical" evidence="1">
    <location>
        <begin position="202"/>
        <end position="222"/>
    </location>
</feature>
<protein>
    <submittedName>
        <fullName evidence="2">Putative neutral zinc metallopeptidase</fullName>
    </submittedName>
</protein>
<name>A0A1S1V7R6_9FIRM</name>
<accession>A0A1S1V7R6</accession>
<dbReference type="STRING" id="39480.EUAN_12060"/>
<proteinExistence type="predicted"/>
<evidence type="ECO:0000313" key="3">
    <source>
        <dbReference type="Proteomes" id="UP000180254"/>
    </source>
</evidence>
<keyword evidence="1" id="KW-0812">Transmembrane</keyword>
<dbReference type="RefSeq" id="WP_071062676.1">
    <property type="nucleotide sequence ID" value="NZ_MKIE01000003.1"/>
</dbReference>
<dbReference type="PANTHER" id="PTHR36434:SF1">
    <property type="entry name" value="MEMBRANE PROTEASE YUGP-RELATED"/>
    <property type="match status" value="1"/>
</dbReference>
<dbReference type="PANTHER" id="PTHR36434">
    <property type="entry name" value="MEMBRANE PROTEASE YUGP-RELATED"/>
    <property type="match status" value="1"/>
</dbReference>
<gene>
    <name evidence="2" type="ORF">EUAN_12060</name>
</gene>
<reference evidence="2 3" key="1">
    <citation type="submission" date="2016-09" db="EMBL/GenBank/DDBJ databases">
        <title>Genome sequence of Eubacterium angustum.</title>
        <authorList>
            <person name="Poehlein A."/>
            <person name="Daniel R."/>
        </authorList>
    </citation>
    <scope>NUCLEOTIDE SEQUENCE [LARGE SCALE GENOMIC DNA]</scope>
    <source>
        <strain evidence="2 3">DSM 1989</strain>
    </source>
</reference>